<accession>A0A6C2U5H5</accession>
<keyword evidence="2" id="KW-0472">Membrane</keyword>
<feature type="transmembrane region" description="Helical" evidence="2">
    <location>
        <begin position="139"/>
        <end position="156"/>
    </location>
</feature>
<evidence type="ECO:0000313" key="4">
    <source>
        <dbReference type="Proteomes" id="UP000366872"/>
    </source>
</evidence>
<protein>
    <submittedName>
        <fullName evidence="3">Uncharacterized protein</fullName>
    </submittedName>
</protein>
<dbReference type="RefSeq" id="WP_136080660.1">
    <property type="nucleotide sequence ID" value="NZ_CAAHFG010000002.1"/>
</dbReference>
<proteinExistence type="predicted"/>
<keyword evidence="2" id="KW-1133">Transmembrane helix</keyword>
<sequence length="383" mass="43964">MSVDPFADALAPFANWNLAATYDKYYALFDLIIYCTIFIALCQAIFGTRFRGRPGKALATALGISLGTALAISEAQFGWNLRMAGGLTAIIMLILFGLLLFHLLHQLGMKWDTAALCAYLIIYLLAAGILPQVLRDAPALVLIAAIAFLICAWKFFMRLWPHAKPEDGSDAGFVARLNQKREKSELKQVNKIQGREIPVAQKQDRKVTKTLLGIKTELNHPMPDYKAVSQATVEISHQTDYVIQTLDRVRIMDRRLRNFDWSELQQLREYCKELGDEDRKKLQQQILLERKKILEEHAIEQMLKSAETRHQELRRQIDVIATHAMAKQKDQSLAATETALRMESQLKHDLKQIKKAEQKLKALTQYKLKDEKKIQQKEFKFRR</sequence>
<feature type="transmembrane region" description="Helical" evidence="2">
    <location>
        <begin position="83"/>
        <end position="104"/>
    </location>
</feature>
<keyword evidence="4" id="KW-1185">Reference proteome</keyword>
<keyword evidence="2" id="KW-0812">Transmembrane</keyword>
<feature type="coiled-coil region" evidence="1">
    <location>
        <begin position="296"/>
        <end position="373"/>
    </location>
</feature>
<evidence type="ECO:0000313" key="3">
    <source>
        <dbReference type="EMBL" id="VGO15057.1"/>
    </source>
</evidence>
<feature type="transmembrane region" description="Helical" evidence="2">
    <location>
        <begin position="116"/>
        <end position="133"/>
    </location>
</feature>
<organism evidence="3 4">
    <name type="scientific">Pontiella desulfatans</name>
    <dbReference type="NCBI Taxonomy" id="2750659"/>
    <lineage>
        <taxon>Bacteria</taxon>
        <taxon>Pseudomonadati</taxon>
        <taxon>Kiritimatiellota</taxon>
        <taxon>Kiritimatiellia</taxon>
        <taxon>Kiritimatiellales</taxon>
        <taxon>Pontiellaceae</taxon>
        <taxon>Pontiella</taxon>
    </lineage>
</organism>
<name>A0A6C2U5H5_PONDE</name>
<dbReference type="AlphaFoldDB" id="A0A6C2U5H5"/>
<gene>
    <name evidence="3" type="ORF">PDESU_03637</name>
</gene>
<evidence type="ECO:0000256" key="1">
    <source>
        <dbReference type="SAM" id="Coils"/>
    </source>
</evidence>
<feature type="transmembrane region" description="Helical" evidence="2">
    <location>
        <begin position="58"/>
        <end position="77"/>
    </location>
</feature>
<evidence type="ECO:0000256" key="2">
    <source>
        <dbReference type="SAM" id="Phobius"/>
    </source>
</evidence>
<dbReference type="EMBL" id="CAAHFG010000002">
    <property type="protein sequence ID" value="VGO15057.1"/>
    <property type="molecule type" value="Genomic_DNA"/>
</dbReference>
<keyword evidence="1" id="KW-0175">Coiled coil</keyword>
<feature type="transmembrane region" description="Helical" evidence="2">
    <location>
        <begin position="25"/>
        <end position="46"/>
    </location>
</feature>
<reference evidence="3 4" key="1">
    <citation type="submission" date="2019-04" db="EMBL/GenBank/DDBJ databases">
        <authorList>
            <person name="Van Vliet M D."/>
        </authorList>
    </citation>
    <scope>NUCLEOTIDE SEQUENCE [LARGE SCALE GENOMIC DNA]</scope>
    <source>
        <strain evidence="3 4">F1</strain>
    </source>
</reference>
<dbReference type="Proteomes" id="UP000366872">
    <property type="component" value="Unassembled WGS sequence"/>
</dbReference>